<dbReference type="InterPro" id="IPR003615">
    <property type="entry name" value="HNH_nuc"/>
</dbReference>
<reference evidence="3 4" key="1">
    <citation type="submission" date="2018-03" db="EMBL/GenBank/DDBJ databases">
        <title>Genome assembly of novel Miniimonas species PCH200.</title>
        <authorList>
            <person name="Thakur V."/>
            <person name="Kumar V."/>
            <person name="Singh D."/>
        </authorList>
    </citation>
    <scope>NUCLEOTIDE SEQUENCE [LARGE SCALE GENOMIC DNA]</scope>
    <source>
        <strain evidence="3 4">PCH200</strain>
    </source>
</reference>
<feature type="region of interest" description="Disordered" evidence="1">
    <location>
        <begin position="509"/>
        <end position="572"/>
    </location>
</feature>
<keyword evidence="4" id="KW-1185">Reference proteome</keyword>
<sequence>MVAVAAELVPRDPDAEPGSTACDALVWTAERVRVAVADLTRAVAGAEAAVAALERSDEDDAGAARGSAGGLGAAPAGDRAGVRAGGRALAAVARGRARARRGEALTATLRVLDESVSVLQAARSGVVSMAKADGSWRTGRARTFAEWRAQATRQGRGAATAEERTADALAQLPLVKAATQDGAVTMGHAEVIGQVLAGSSERTRERMVAVERELLAAATAVTPPELRRSLTAMASAMEADSADHGFGAVRARRYLRLSSKDGGVRIEGLLDPVAGETLRTALDALRPVPAAGDERTGEQRTADAIEAMASNALSSGAYKAGAQVRPHLSILVPADTWLLLTVRRRQLCASAGGERAGRSGAAFAASGLDVEPQLAQLQDGTLIPFAALDVLACDALLQRVVLDAEGSPLDVGRTQRTFHEDLRRAILTRDRHCQFPGCTLRATWCEVHHLQFWENDGPTSLTNGITLCSRHHHAVHDDNLTIAIVRGGFAFTDAAGRPLGTTTRLADRLLVPRRSDPPLSQETPPPVLTATGGRMREEMPPRDGPGGGPPGVGRDEARFGGEDGPGPDDALL</sequence>
<feature type="domain" description="HNH nuclease" evidence="2">
    <location>
        <begin position="421"/>
        <end position="473"/>
    </location>
</feature>
<dbReference type="AlphaFoldDB" id="A0A2U1ZUA2"/>
<name>A0A2U1ZUA2_9MICO</name>
<organism evidence="3 4">
    <name type="scientific">Serinibacter arcticus</name>
    <dbReference type="NCBI Taxonomy" id="1655435"/>
    <lineage>
        <taxon>Bacteria</taxon>
        <taxon>Bacillati</taxon>
        <taxon>Actinomycetota</taxon>
        <taxon>Actinomycetes</taxon>
        <taxon>Micrococcales</taxon>
        <taxon>Beutenbergiaceae</taxon>
        <taxon>Serinibacter</taxon>
    </lineage>
</organism>
<evidence type="ECO:0000313" key="4">
    <source>
        <dbReference type="Proteomes" id="UP000245166"/>
    </source>
</evidence>
<accession>A0A2U1ZUA2</accession>
<comment type="caution">
    <text evidence="3">The sequence shown here is derived from an EMBL/GenBank/DDBJ whole genome shotgun (WGS) entry which is preliminary data.</text>
</comment>
<evidence type="ECO:0000313" key="3">
    <source>
        <dbReference type="EMBL" id="PWD50551.1"/>
    </source>
</evidence>
<feature type="region of interest" description="Disordered" evidence="1">
    <location>
        <begin position="55"/>
        <end position="77"/>
    </location>
</feature>
<gene>
    <name evidence="3" type="ORF">C8046_07690</name>
</gene>
<dbReference type="InterPro" id="IPR003870">
    <property type="entry name" value="DUF222"/>
</dbReference>
<dbReference type="SMART" id="SM00507">
    <property type="entry name" value="HNHc"/>
    <property type="match status" value="1"/>
</dbReference>
<dbReference type="Pfam" id="PF02720">
    <property type="entry name" value="DUF222"/>
    <property type="match status" value="1"/>
</dbReference>
<protein>
    <recommendedName>
        <fullName evidence="2">HNH nuclease domain-containing protein</fullName>
    </recommendedName>
</protein>
<evidence type="ECO:0000256" key="1">
    <source>
        <dbReference type="SAM" id="MobiDB-lite"/>
    </source>
</evidence>
<dbReference type="Proteomes" id="UP000245166">
    <property type="component" value="Unassembled WGS sequence"/>
</dbReference>
<dbReference type="CDD" id="cd00085">
    <property type="entry name" value="HNHc"/>
    <property type="match status" value="1"/>
</dbReference>
<proteinExistence type="predicted"/>
<dbReference type="EMBL" id="PYHR01000002">
    <property type="protein sequence ID" value="PWD50551.1"/>
    <property type="molecule type" value="Genomic_DNA"/>
</dbReference>
<evidence type="ECO:0000259" key="2">
    <source>
        <dbReference type="SMART" id="SM00507"/>
    </source>
</evidence>